<sequence>MFGGGDKMPSVGSLDKPENLDTLLREDRGDDCTSCRVIGSGAFLGLAAYNYMSGMGHLEKQRAMILKSNSMFGMRSRKLGVASISMGLAYLGIWRFFR</sequence>
<keyword evidence="2" id="KW-1185">Reference proteome</keyword>
<reference evidence="1 2" key="1">
    <citation type="journal article" date="2020" name="Phytopathology">
        <title>Genome Sequence Resources of Colletotrichum truncatum, C. plurivorum, C. musicola, and C. sojae: Four Species Pathogenic to Soybean (Glycine max).</title>
        <authorList>
            <person name="Rogerio F."/>
            <person name="Boufleur T.R."/>
            <person name="Ciampi-Guillardi M."/>
            <person name="Sukno S.A."/>
            <person name="Thon M.R."/>
            <person name="Massola Junior N.S."/>
            <person name="Baroncelli R."/>
        </authorList>
    </citation>
    <scope>NUCLEOTIDE SEQUENCE [LARGE SCALE GENOMIC DNA]</scope>
    <source>
        <strain evidence="1 2">CMES1059</strain>
    </source>
</reference>
<dbReference type="EMBL" id="VUJX02000001">
    <property type="protein sequence ID" value="KAL0942214.1"/>
    <property type="molecule type" value="Genomic_DNA"/>
</dbReference>
<evidence type="ECO:0000313" key="2">
    <source>
        <dbReference type="Proteomes" id="UP000805649"/>
    </source>
</evidence>
<accession>A0ACC3ZDQ6</accession>
<comment type="caution">
    <text evidence="1">The sequence shown here is derived from an EMBL/GenBank/DDBJ whole genome shotgun (WGS) entry which is preliminary data.</text>
</comment>
<name>A0ACC3ZDQ6_COLTU</name>
<protein>
    <submittedName>
        <fullName evidence="1">Uncharacterized protein</fullName>
    </submittedName>
</protein>
<dbReference type="Proteomes" id="UP000805649">
    <property type="component" value="Unassembled WGS sequence"/>
</dbReference>
<proteinExistence type="predicted"/>
<evidence type="ECO:0000313" key="1">
    <source>
        <dbReference type="EMBL" id="KAL0942214.1"/>
    </source>
</evidence>
<organism evidence="1 2">
    <name type="scientific">Colletotrichum truncatum</name>
    <name type="common">Anthracnose fungus</name>
    <name type="synonym">Colletotrichum capsici</name>
    <dbReference type="NCBI Taxonomy" id="5467"/>
    <lineage>
        <taxon>Eukaryota</taxon>
        <taxon>Fungi</taxon>
        <taxon>Dikarya</taxon>
        <taxon>Ascomycota</taxon>
        <taxon>Pezizomycotina</taxon>
        <taxon>Sordariomycetes</taxon>
        <taxon>Hypocreomycetidae</taxon>
        <taxon>Glomerellales</taxon>
        <taxon>Glomerellaceae</taxon>
        <taxon>Colletotrichum</taxon>
        <taxon>Colletotrichum truncatum species complex</taxon>
    </lineage>
</organism>
<gene>
    <name evidence="1" type="ORF">CTRU02_200100</name>
</gene>